<dbReference type="Proteomes" id="UP000030711">
    <property type="component" value="Unassembled WGS sequence"/>
</dbReference>
<dbReference type="PANTHER" id="PTHR31170:SF25">
    <property type="entry name" value="BNAA09G04570D PROTEIN"/>
    <property type="match status" value="1"/>
</dbReference>
<dbReference type="InterPro" id="IPR004158">
    <property type="entry name" value="DUF247_pln"/>
</dbReference>
<reference evidence="2" key="4">
    <citation type="submission" date="2023-07" db="EMBL/GenBank/DDBJ databases">
        <authorList>
            <person name="Myburg A.A."/>
            <person name="Grattapaglia D."/>
            <person name="Tuskan G.A."/>
            <person name="Hellsten U."/>
            <person name="Hayes R.D."/>
            <person name="Grimwood J."/>
            <person name="Jenkins J."/>
            <person name="Lindquist E."/>
            <person name="Tice H."/>
            <person name="Bauer D."/>
            <person name="Goodstein D.M."/>
            <person name="Dubchak I."/>
            <person name="Poliakov A."/>
            <person name="Mizrachi E."/>
            <person name="Kullan A.R."/>
            <person name="Hussey S.G."/>
            <person name="Pinard D."/>
            <person name="Van D.M."/>
            <person name="Singh P."/>
            <person name="Van J.I."/>
            <person name="Silva-Junior O.B."/>
            <person name="Togawa R.C."/>
            <person name="Pappas M.R."/>
            <person name="Faria D.A."/>
            <person name="Sansaloni C.P."/>
            <person name="Petroli C.D."/>
            <person name="Yang X."/>
            <person name="Ranjan P."/>
            <person name="Tschaplinski T.J."/>
            <person name="Ye C.Y."/>
            <person name="Li T."/>
            <person name="Sterck L."/>
            <person name="Vanneste K."/>
            <person name="Murat F."/>
            <person name="Soler M."/>
            <person name="Clemente H.S."/>
            <person name="Saidi N."/>
            <person name="Cassan-Wang H."/>
            <person name="Dunand C."/>
            <person name="Hefer C.A."/>
            <person name="Bornberg-Bauer E."/>
            <person name="Kersting A.R."/>
            <person name="Vining K."/>
            <person name="Amarasinghe V."/>
            <person name="Ranik M."/>
            <person name="Naithani S."/>
            <person name="Elser J."/>
            <person name="Boyd A.E."/>
            <person name="Liston A."/>
            <person name="Spatafora J.W."/>
            <person name="Dharmwardhana P."/>
            <person name="Raja R."/>
            <person name="Sullivan C."/>
            <person name="Romanel E."/>
            <person name="Alves-Ferreira M."/>
            <person name="Kulheim C."/>
            <person name="Foley W."/>
            <person name="Carocha V."/>
            <person name="Paiva J."/>
            <person name="Kudrna D."/>
            <person name="Brommonschenkel S.H."/>
            <person name="Pasquali G."/>
            <person name="Byrne M."/>
            <person name="Rigault P."/>
            <person name="Tibbits J."/>
            <person name="Spokevicius A."/>
            <person name="Jones R.C."/>
            <person name="Steane D.A."/>
            <person name="Vaillancourt R.E."/>
            <person name="Potts B.M."/>
            <person name="Joubert F."/>
            <person name="Barry K."/>
            <person name="Pappas G.J."/>
            <person name="Strauss S.H."/>
            <person name="Jaiswal P."/>
            <person name="Grima-Pettenati J."/>
            <person name="Salse J."/>
            <person name="Van D.P."/>
            <person name="Rokhsar D.S."/>
            <person name="Schmutz J."/>
        </authorList>
    </citation>
    <scope>NUCLEOTIDE SEQUENCE</scope>
    <source>
        <tissue evidence="2">Leaf extractions</tissue>
    </source>
</reference>
<keyword evidence="1" id="KW-1133">Transmembrane helix</keyword>
<name>A0A058ZX33_EUCGR</name>
<dbReference type="PANTHER" id="PTHR31170">
    <property type="entry name" value="BNAC04G53230D PROTEIN"/>
    <property type="match status" value="1"/>
</dbReference>
<protein>
    <submittedName>
        <fullName evidence="3">Uncharacterized protein</fullName>
    </submittedName>
</protein>
<dbReference type="AlphaFoldDB" id="A0A058ZX33"/>
<keyword evidence="1" id="KW-0472">Membrane</keyword>
<evidence type="ECO:0000313" key="3">
    <source>
        <dbReference type="EMBL" id="KCW45595.1"/>
    </source>
</evidence>
<dbReference type="InParanoid" id="A0A058ZX33"/>
<keyword evidence="4" id="KW-1185">Reference proteome</keyword>
<reference evidence="2" key="3">
    <citation type="submission" date="2023-04" db="EMBL/GenBank/DDBJ databases">
        <title>WGS assembly of Eucalyptus grandis.</title>
        <authorList>
            <person name="Myburg A."/>
            <person name="Grattapaglia D."/>
            <person name="Tuskan G."/>
            <person name="Hellsten U."/>
            <person name="Hayes R."/>
            <person name="Grimwood J."/>
            <person name="Jenkins J."/>
            <person name="Lindquist E."/>
            <person name="Tice H."/>
            <person name="Bauer D."/>
            <person name="Goodstein D."/>
            <person name="Dubchak I."/>
            <person name="Poliakov A."/>
            <person name="Mizrachi E."/>
            <person name="Kullan A."/>
            <person name="Hussey S."/>
            <person name="Pinard D."/>
            <person name="Van D."/>
            <person name="Singh P."/>
            <person name="Van J."/>
            <person name="Silva-Junior O."/>
            <person name="Togawa R."/>
            <person name="Pappas M."/>
            <person name="Faria D."/>
            <person name="Sansaloni C."/>
            <person name="Petroli C."/>
            <person name="Yang X."/>
            <person name="Ranjan P."/>
            <person name="Tschaplinski T."/>
            <person name="Ye C."/>
            <person name="Li T."/>
            <person name="Sterck L."/>
            <person name="Vanneste K."/>
            <person name="Murat F."/>
            <person name="Soler M."/>
            <person name="Clemente H."/>
            <person name="Saidi N."/>
            <person name="Cassan-Wang H."/>
            <person name="Dunand C."/>
            <person name="Hefer C."/>
            <person name="Bornberg-Bauer E."/>
            <person name="Kersting A."/>
            <person name="Vining K."/>
            <person name="Amarasinghe V."/>
            <person name="Ranik M."/>
            <person name="Naithani S."/>
            <person name="Elser J."/>
            <person name="Boyd A."/>
            <person name="Liston A."/>
            <person name="Spatafora J."/>
            <person name="Dharmwardhana P."/>
            <person name="Raja R."/>
            <person name="Sullivan C."/>
            <person name="Romanel E."/>
            <person name="Alves-Ferreira M."/>
            <person name="Kulheim C."/>
            <person name="Foley W."/>
            <person name="Carocha V."/>
            <person name="Paiva J."/>
            <person name="Kudrna D."/>
            <person name="Brommonschenkel S."/>
            <person name="Pasquali G."/>
            <person name="Byrne M."/>
            <person name="Rigault P."/>
            <person name="Tibbits J."/>
            <person name="Spokevicius A."/>
            <person name="Jones R."/>
            <person name="Steane D."/>
            <person name="Vaillancourt R."/>
            <person name="Potts B."/>
            <person name="Joubert F."/>
            <person name="Barry K."/>
            <person name="Pappas G."/>
            <person name="Strauss S."/>
            <person name="Jaiswal P."/>
            <person name="Grima-Pettenati J."/>
            <person name="Salse J."/>
            <person name="Van D."/>
            <person name="Rokhsar D."/>
            <person name="Schmutz J."/>
        </authorList>
    </citation>
    <scope>NUCLEOTIDE SEQUENCE</scope>
    <source>
        <tissue evidence="2">Leaf extractions</tissue>
    </source>
</reference>
<reference evidence="2" key="2">
    <citation type="journal article" date="2014" name="Nature">
        <title>The genome of Eucalyptus grandis.</title>
        <authorList>
            <person name="Myburg A.A."/>
            <person name="Grattapaglia D."/>
            <person name="Tuskan G.A."/>
            <person name="Hellsten U."/>
            <person name="Hayes R.D."/>
            <person name="Grimwood J."/>
            <person name="Jenkins J."/>
            <person name="Lindquist E."/>
            <person name="Tice H."/>
            <person name="Bauer D."/>
            <person name="Goodstein D.M."/>
            <person name="Dubchak I."/>
            <person name="Poliakov A."/>
            <person name="Mizrachi E."/>
            <person name="Kullan A.R."/>
            <person name="Hussey S.G."/>
            <person name="Pinard D."/>
            <person name="van der Merwe K."/>
            <person name="Singh P."/>
            <person name="van Jaarsveld I."/>
            <person name="Silva-Junior O.B."/>
            <person name="Togawa R.C."/>
            <person name="Pappas M.R."/>
            <person name="Faria D.A."/>
            <person name="Sansaloni C.P."/>
            <person name="Petroli C.D."/>
            <person name="Yang X."/>
            <person name="Ranjan P."/>
            <person name="Tschaplinski T.J."/>
            <person name="Ye C.Y."/>
            <person name="Li T."/>
            <person name="Sterck L."/>
            <person name="Vanneste K."/>
            <person name="Murat F."/>
            <person name="Soler M."/>
            <person name="Clemente H.S."/>
            <person name="Saidi N."/>
            <person name="Cassan-Wang H."/>
            <person name="Dunand C."/>
            <person name="Hefer C.A."/>
            <person name="Bornberg-Bauer E."/>
            <person name="Kersting A.R."/>
            <person name="Vining K."/>
            <person name="Amarasinghe V."/>
            <person name="Ranik M."/>
            <person name="Naithani S."/>
            <person name="Elser J."/>
            <person name="Boyd A.E."/>
            <person name="Liston A."/>
            <person name="Spatafora J.W."/>
            <person name="Dharmwardhana P."/>
            <person name="Raja R."/>
            <person name="Sullivan C."/>
            <person name="Romanel E."/>
            <person name="Alves-Ferreira M."/>
            <person name="Kulheim C."/>
            <person name="Foley W."/>
            <person name="Carocha V."/>
            <person name="Paiva J."/>
            <person name="Kudrna D."/>
            <person name="Brommonschenkel S.H."/>
            <person name="Pasquali G."/>
            <person name="Byrne M."/>
            <person name="Rigault P."/>
            <person name="Tibbits J."/>
            <person name="Spokevicius A."/>
            <person name="Jones R.C."/>
            <person name="Steane D.A."/>
            <person name="Vaillancourt R.E."/>
            <person name="Potts B.M."/>
            <person name="Joubert F."/>
            <person name="Barry K."/>
            <person name="Pappas G.J."/>
            <person name="Strauss S.H."/>
            <person name="Jaiswal P."/>
            <person name="Grima-Pettenati J."/>
            <person name="Salse J."/>
            <person name="Van de Peer Y."/>
            <person name="Rokhsar D.S."/>
            <person name="Schmutz J."/>
        </authorList>
    </citation>
    <scope>NUCLEOTIDE SEQUENCE</scope>
    <source>
        <tissue evidence="2">Leaf extractions</tissue>
    </source>
</reference>
<gene>
    <name evidence="3" type="ORF">EUGRSUZ_L00681</name>
</gene>
<dbReference type="EMBL" id="KK198793">
    <property type="protein sequence ID" value="KCW45595.1"/>
    <property type="molecule type" value="Genomic_DNA"/>
</dbReference>
<proteinExistence type="predicted"/>
<evidence type="ECO:0000313" key="2">
    <source>
        <dbReference type="EMBL" id="KAK2633062.1"/>
    </source>
</evidence>
<evidence type="ECO:0000313" key="4">
    <source>
        <dbReference type="Proteomes" id="UP000030711"/>
    </source>
</evidence>
<reference evidence="3" key="1">
    <citation type="submission" date="2013-07" db="EMBL/GenBank/DDBJ databases">
        <title>The genome of Eucalyptus grandis.</title>
        <authorList>
            <person name="Schmutz J."/>
            <person name="Hayes R."/>
            <person name="Myburg A."/>
            <person name="Tuskan G."/>
            <person name="Grattapaglia D."/>
            <person name="Rokhsar D.S."/>
        </authorList>
    </citation>
    <scope>NUCLEOTIDE SEQUENCE</scope>
    <source>
        <tissue evidence="3">Leaf extractions</tissue>
    </source>
</reference>
<feature type="transmembrane region" description="Helical" evidence="1">
    <location>
        <begin position="12"/>
        <end position="30"/>
    </location>
</feature>
<evidence type="ECO:0000256" key="1">
    <source>
        <dbReference type="SAM" id="Phobius"/>
    </source>
</evidence>
<feature type="transmembrane region" description="Helical" evidence="1">
    <location>
        <begin position="280"/>
        <end position="305"/>
    </location>
</feature>
<dbReference type="EMBL" id="MU848280">
    <property type="protein sequence ID" value="KAK2633062.1"/>
    <property type="molecule type" value="Genomic_DNA"/>
</dbReference>
<dbReference type="STRING" id="71139.A0A058ZX33"/>
<sequence>MNTTQYHRDSTNLLIINLLLITHLIYQHVLQDLVRGYSKGFDVLGYTADDPVFFSLRSSTHFTLQDMILLENQIPLFILDLLFCLQRNRPNQHGVLAKLALRFFSSLRPTDCPLNCLGRTRLEFDLLPLEGELHWLKLIKFKNMEVESFQNIQFKDGTLEIPRLVILDRARSLFLNLVAFEQCHFNYNNDITTYLFFMDDLIDFAEDMRNLHDYEVMRHELGSNAEVADFFSQICKEVVLVGSRGYPSNLSKDVDTYSGNKWNGWITILELKYFSNPWSFIFLIATFILLLLILTQTLYGVFGYYKPGS</sequence>
<accession>A0A058ZX33</accession>
<dbReference type="Pfam" id="PF03140">
    <property type="entry name" value="DUF247"/>
    <property type="match status" value="2"/>
</dbReference>
<organism evidence="3">
    <name type="scientific">Eucalyptus grandis</name>
    <name type="common">Flooded gum</name>
    <dbReference type="NCBI Taxonomy" id="71139"/>
    <lineage>
        <taxon>Eukaryota</taxon>
        <taxon>Viridiplantae</taxon>
        <taxon>Streptophyta</taxon>
        <taxon>Embryophyta</taxon>
        <taxon>Tracheophyta</taxon>
        <taxon>Spermatophyta</taxon>
        <taxon>Magnoliopsida</taxon>
        <taxon>eudicotyledons</taxon>
        <taxon>Gunneridae</taxon>
        <taxon>Pentapetalae</taxon>
        <taxon>rosids</taxon>
        <taxon>malvids</taxon>
        <taxon>Myrtales</taxon>
        <taxon>Myrtaceae</taxon>
        <taxon>Myrtoideae</taxon>
        <taxon>Eucalypteae</taxon>
        <taxon>Eucalyptus</taxon>
    </lineage>
</organism>
<keyword evidence="1" id="KW-0812">Transmembrane</keyword>
<dbReference type="Gramene" id="KCW45595">
    <property type="protein sequence ID" value="KCW45595"/>
    <property type="gene ID" value="EUGRSUZ_L00681"/>
</dbReference>